<reference evidence="1 2" key="1">
    <citation type="journal article" date="2021" name="Elife">
        <title>Chloroplast acquisition without the gene transfer in kleptoplastic sea slugs, Plakobranchus ocellatus.</title>
        <authorList>
            <person name="Maeda T."/>
            <person name="Takahashi S."/>
            <person name="Yoshida T."/>
            <person name="Shimamura S."/>
            <person name="Takaki Y."/>
            <person name="Nagai Y."/>
            <person name="Toyoda A."/>
            <person name="Suzuki Y."/>
            <person name="Arimoto A."/>
            <person name="Ishii H."/>
            <person name="Satoh N."/>
            <person name="Nishiyama T."/>
            <person name="Hasebe M."/>
            <person name="Maruyama T."/>
            <person name="Minagawa J."/>
            <person name="Obokata J."/>
            <person name="Shigenobu S."/>
        </authorList>
    </citation>
    <scope>NUCLEOTIDE SEQUENCE [LARGE SCALE GENOMIC DNA]</scope>
</reference>
<sequence>MVDKRAELQALSKQHQPDVIRIKEMKQKDYSGRRLERKLSFLFASSLFKVKCLRARTINLCSILIPNRYPIEDSELSLESCELSHNLTKGGRGKARYVKKDLEPSL</sequence>
<dbReference type="AlphaFoldDB" id="A0AAV4H3B9"/>
<comment type="caution">
    <text evidence="1">The sequence shown here is derived from an EMBL/GenBank/DDBJ whole genome shotgun (WGS) entry which is preliminary data.</text>
</comment>
<proteinExistence type="predicted"/>
<protein>
    <submittedName>
        <fullName evidence="1">Uncharacterized protein</fullName>
    </submittedName>
</protein>
<keyword evidence="2" id="KW-1185">Reference proteome</keyword>
<organism evidence="1 2">
    <name type="scientific">Elysia marginata</name>
    <dbReference type="NCBI Taxonomy" id="1093978"/>
    <lineage>
        <taxon>Eukaryota</taxon>
        <taxon>Metazoa</taxon>
        <taxon>Spiralia</taxon>
        <taxon>Lophotrochozoa</taxon>
        <taxon>Mollusca</taxon>
        <taxon>Gastropoda</taxon>
        <taxon>Heterobranchia</taxon>
        <taxon>Euthyneura</taxon>
        <taxon>Panpulmonata</taxon>
        <taxon>Sacoglossa</taxon>
        <taxon>Placobranchoidea</taxon>
        <taxon>Plakobranchidae</taxon>
        <taxon>Elysia</taxon>
    </lineage>
</organism>
<dbReference type="Proteomes" id="UP000762676">
    <property type="component" value="Unassembled WGS sequence"/>
</dbReference>
<dbReference type="EMBL" id="BMAT01001790">
    <property type="protein sequence ID" value="GFR92542.1"/>
    <property type="molecule type" value="Genomic_DNA"/>
</dbReference>
<accession>A0AAV4H3B9</accession>
<gene>
    <name evidence="1" type="ORF">ElyMa_000869800</name>
</gene>
<name>A0AAV4H3B9_9GAST</name>
<evidence type="ECO:0000313" key="1">
    <source>
        <dbReference type="EMBL" id="GFR92542.1"/>
    </source>
</evidence>
<evidence type="ECO:0000313" key="2">
    <source>
        <dbReference type="Proteomes" id="UP000762676"/>
    </source>
</evidence>